<evidence type="ECO:0000313" key="1">
    <source>
        <dbReference type="EMBL" id="CEG07990.1"/>
    </source>
</evidence>
<comment type="caution">
    <text evidence="1">The sequence shown here is derived from an EMBL/GenBank/DDBJ whole genome shotgun (WGS) entry which is preliminary data.</text>
</comment>
<dbReference type="EMBL" id="CCAZ020000001">
    <property type="protein sequence ID" value="CEG07990.1"/>
    <property type="molecule type" value="Genomic_DNA"/>
</dbReference>
<reference evidence="1 2" key="1">
    <citation type="journal article" date="2014" name="Genome Announc.">
        <title>Genome Sequence of Afipia felis Strain 76713, Isolated in Hospital Water Using an Amoeba Co-Culture Procedure.</title>
        <authorList>
            <person name="Benamar S."/>
            <person name="La Scola B."/>
            <person name="Croce O."/>
        </authorList>
    </citation>
    <scope>NUCLEOTIDE SEQUENCE [LARGE SCALE GENOMIC DNA]</scope>
    <source>
        <strain evidence="1 2">76713</strain>
    </source>
</reference>
<sequence length="80" mass="9049">MKDIKLYIDKLNVDAEHCVTISETATSETKRAAFKKLAATYRKLAADLQRILEDHAETDAQRDEHLLGLLYGDEEITRSG</sequence>
<dbReference type="Proteomes" id="UP000035762">
    <property type="component" value="Unassembled WGS sequence"/>
</dbReference>
<protein>
    <submittedName>
        <fullName evidence="1">Uncharacterized protein</fullName>
    </submittedName>
</protein>
<dbReference type="AlphaFoldDB" id="A0A090MKK8"/>
<name>A0A090MKK8_AFIFE</name>
<accession>A0A090MKK8</accession>
<gene>
    <name evidence="1" type="ORF">BN961_01397</name>
</gene>
<dbReference type="RefSeq" id="WP_009339550.1">
    <property type="nucleotide sequence ID" value="NZ_CCAZ020000001.1"/>
</dbReference>
<proteinExistence type="predicted"/>
<keyword evidence="2" id="KW-1185">Reference proteome</keyword>
<dbReference type="OrthoDB" id="8255879at2"/>
<organism evidence="1 2">
    <name type="scientific">Afipia felis</name>
    <name type="common">Cat scratch disease bacillus</name>
    <dbReference type="NCBI Taxonomy" id="1035"/>
    <lineage>
        <taxon>Bacteria</taxon>
        <taxon>Pseudomonadati</taxon>
        <taxon>Pseudomonadota</taxon>
        <taxon>Alphaproteobacteria</taxon>
        <taxon>Hyphomicrobiales</taxon>
        <taxon>Nitrobacteraceae</taxon>
        <taxon>Afipia</taxon>
    </lineage>
</organism>
<evidence type="ECO:0000313" key="2">
    <source>
        <dbReference type="Proteomes" id="UP000035762"/>
    </source>
</evidence>